<dbReference type="AlphaFoldDB" id="X6M311"/>
<feature type="transmembrane region" description="Helical" evidence="1">
    <location>
        <begin position="88"/>
        <end position="108"/>
    </location>
</feature>
<keyword evidence="1" id="KW-0472">Membrane</keyword>
<sequence length="207" mass="24628">MLDKSMDVTRYYLAFELRKFETTFCVYVFVYSVLKNTLYIEENPLSKDSVIEKEVYEECLEGIKNIETIQTKGIELKKRYKYNKYMRNILWCLSIILLLLSCLLLITGNANRDINYIICGIITLIIMTIFIMISIINNRKCRELIQYYRIITLQLLKETFLIEMNNKYNNRYNFSLTKFMITRSATRNPNYKYKTGVDAILIVKIGE</sequence>
<gene>
    <name evidence="2" type="ORF">RFI_29368</name>
</gene>
<dbReference type="EMBL" id="ASPP01025432">
    <property type="protein sequence ID" value="ETO08026.1"/>
    <property type="molecule type" value="Genomic_DNA"/>
</dbReference>
<proteinExistence type="predicted"/>
<evidence type="ECO:0000256" key="1">
    <source>
        <dbReference type="SAM" id="Phobius"/>
    </source>
</evidence>
<dbReference type="Proteomes" id="UP000023152">
    <property type="component" value="Unassembled WGS sequence"/>
</dbReference>
<organism evidence="2 3">
    <name type="scientific">Reticulomyxa filosa</name>
    <dbReference type="NCBI Taxonomy" id="46433"/>
    <lineage>
        <taxon>Eukaryota</taxon>
        <taxon>Sar</taxon>
        <taxon>Rhizaria</taxon>
        <taxon>Retaria</taxon>
        <taxon>Foraminifera</taxon>
        <taxon>Monothalamids</taxon>
        <taxon>Reticulomyxidae</taxon>
        <taxon>Reticulomyxa</taxon>
    </lineage>
</organism>
<keyword evidence="1" id="KW-1133">Transmembrane helix</keyword>
<comment type="caution">
    <text evidence="2">The sequence shown here is derived from an EMBL/GenBank/DDBJ whole genome shotgun (WGS) entry which is preliminary data.</text>
</comment>
<reference evidence="2 3" key="1">
    <citation type="journal article" date="2013" name="Curr. Biol.">
        <title>The Genome of the Foraminiferan Reticulomyxa filosa.</title>
        <authorList>
            <person name="Glockner G."/>
            <person name="Hulsmann N."/>
            <person name="Schleicher M."/>
            <person name="Noegel A.A."/>
            <person name="Eichinger L."/>
            <person name="Gallinger C."/>
            <person name="Pawlowski J."/>
            <person name="Sierra R."/>
            <person name="Euteneuer U."/>
            <person name="Pillet L."/>
            <person name="Moustafa A."/>
            <person name="Platzer M."/>
            <person name="Groth M."/>
            <person name="Szafranski K."/>
            <person name="Schliwa M."/>
        </authorList>
    </citation>
    <scope>NUCLEOTIDE SEQUENCE [LARGE SCALE GENOMIC DNA]</scope>
</reference>
<evidence type="ECO:0000313" key="3">
    <source>
        <dbReference type="Proteomes" id="UP000023152"/>
    </source>
</evidence>
<protein>
    <submittedName>
        <fullName evidence="2">Uncharacterized protein</fullName>
    </submittedName>
</protein>
<keyword evidence="1" id="KW-0812">Transmembrane</keyword>
<evidence type="ECO:0000313" key="2">
    <source>
        <dbReference type="EMBL" id="ETO08026.1"/>
    </source>
</evidence>
<accession>X6M311</accession>
<keyword evidence="3" id="KW-1185">Reference proteome</keyword>
<name>X6M311_RETFI</name>
<feature type="transmembrane region" description="Helical" evidence="1">
    <location>
        <begin position="114"/>
        <end position="136"/>
    </location>
</feature>